<dbReference type="RefSeq" id="WP_344059545.1">
    <property type="nucleotide sequence ID" value="NZ_BAAAOH010000001.1"/>
</dbReference>
<dbReference type="SUPFAM" id="SSF49303">
    <property type="entry name" value="beta-Galactosidase/glucuronidase domain"/>
    <property type="match status" value="1"/>
</dbReference>
<dbReference type="InterPro" id="IPR017853">
    <property type="entry name" value="GH"/>
</dbReference>
<dbReference type="Pfam" id="PF02836">
    <property type="entry name" value="Glyco_hydro_2_C"/>
    <property type="match status" value="1"/>
</dbReference>
<dbReference type="PANTHER" id="PTHR42732:SF3">
    <property type="entry name" value="HYDROLASE"/>
    <property type="match status" value="1"/>
</dbReference>
<dbReference type="Gene3D" id="2.60.120.260">
    <property type="entry name" value="Galactose-binding domain-like"/>
    <property type="match status" value="1"/>
</dbReference>
<feature type="domain" description="Glycoside hydrolase family 2 immunoglobulin-like beta-sandwich" evidence="2">
    <location>
        <begin position="190"/>
        <end position="294"/>
    </location>
</feature>
<dbReference type="SUPFAM" id="SSF49785">
    <property type="entry name" value="Galactose-binding domain-like"/>
    <property type="match status" value="1"/>
</dbReference>
<keyword evidence="4" id="KW-0378">Hydrolase</keyword>
<protein>
    <submittedName>
        <fullName evidence="4">Glycoside hydrolase family 2 TIM barrel-domain containing protein</fullName>
    </submittedName>
</protein>
<feature type="domain" description="Glycoside hydrolase family 2 catalytic" evidence="3">
    <location>
        <begin position="301"/>
        <end position="456"/>
    </location>
</feature>
<dbReference type="SUPFAM" id="SSF51445">
    <property type="entry name" value="(Trans)glycosidases"/>
    <property type="match status" value="1"/>
</dbReference>
<comment type="similarity">
    <text evidence="1">Belongs to the glycosyl hydrolase 2 family.</text>
</comment>
<keyword evidence="5" id="KW-1185">Reference proteome</keyword>
<dbReference type="PANTHER" id="PTHR42732">
    <property type="entry name" value="BETA-GALACTOSIDASE"/>
    <property type="match status" value="1"/>
</dbReference>
<comment type="caution">
    <text evidence="4">The sequence shown here is derived from an EMBL/GenBank/DDBJ whole genome shotgun (WGS) entry which is preliminary data.</text>
</comment>
<dbReference type="Pfam" id="PF00703">
    <property type="entry name" value="Glyco_hydro_2"/>
    <property type="match status" value="1"/>
</dbReference>
<evidence type="ECO:0000256" key="1">
    <source>
        <dbReference type="ARBA" id="ARBA00007401"/>
    </source>
</evidence>
<accession>A0ABN2S5H2</accession>
<evidence type="ECO:0000313" key="4">
    <source>
        <dbReference type="EMBL" id="GAA1980422.1"/>
    </source>
</evidence>
<dbReference type="InterPro" id="IPR006103">
    <property type="entry name" value="Glyco_hydro_2_cat"/>
</dbReference>
<dbReference type="InterPro" id="IPR051913">
    <property type="entry name" value="GH2_Domain-Containing"/>
</dbReference>
<proteinExistence type="inferred from homology"/>
<evidence type="ECO:0000313" key="5">
    <source>
        <dbReference type="Proteomes" id="UP001500326"/>
    </source>
</evidence>
<evidence type="ECO:0000259" key="3">
    <source>
        <dbReference type="Pfam" id="PF02836"/>
    </source>
</evidence>
<organism evidence="4 5">
    <name type="scientific">Microbacterium pumilum</name>
    <dbReference type="NCBI Taxonomy" id="344165"/>
    <lineage>
        <taxon>Bacteria</taxon>
        <taxon>Bacillati</taxon>
        <taxon>Actinomycetota</taxon>
        <taxon>Actinomycetes</taxon>
        <taxon>Micrococcales</taxon>
        <taxon>Microbacteriaceae</taxon>
        <taxon>Microbacterium</taxon>
    </lineage>
</organism>
<dbReference type="InterPro" id="IPR008979">
    <property type="entry name" value="Galactose-bd-like_sf"/>
</dbReference>
<dbReference type="Gene3D" id="3.20.20.80">
    <property type="entry name" value="Glycosidases"/>
    <property type="match status" value="1"/>
</dbReference>
<dbReference type="EMBL" id="BAAAOH010000001">
    <property type="protein sequence ID" value="GAA1980422.1"/>
    <property type="molecule type" value="Genomic_DNA"/>
</dbReference>
<sequence>MRPEVRATAQDGSYPRPQLVRPQWFDLGGAWDFAFDEDVRAGAATGIPDEFPTTIIVPYPPESPLSGINDTGYHGIVWYRRSIAEADLENAGHAEGRTLLLHFGAVDYRADVWIGGRHAASHEGGHTPFSVEVPAFDGEVDIVVRAEDDPHDLTQPRGKQDWELEPHAIWYHRTTGIWQPVWLESVPQQHLTRVAWRPDIRDSSVRLTLELGGKPTDGTRANVTLQLGAVQLADVSVAVADAREEITISIPAVRNGEQYDHLLWSPEHPNLIDARIELVDPDGSDVVASYFGLRSVGTAGGRFLLNGRPYPIAGVLSQGYWPQSHLASPTAAALRTEVELIKALGFTTARLHQKIEDPRLLYWADRLGLLVWTEMPSAIEFSDATVTRVTREWTDVIRRDSSHPCVVAWVPLNESWSVRYIAVDVRQQNFARSLYRLTRALDDTRLVISNDGWEHTRSDLFTIHDYENDRDRLQARYETPDAIAATVDGISTNGHAMLVGTAAESAVTASAPVVLSEFGGVSFAPDDGSNAWGYRLVQSPADLDRHLSGLFAALHASSALAGWVYTQLTDTVQETNGLTDENRVPKLPAARIRAIVRGADESAR</sequence>
<evidence type="ECO:0000259" key="2">
    <source>
        <dbReference type="Pfam" id="PF00703"/>
    </source>
</evidence>
<reference evidence="4 5" key="1">
    <citation type="journal article" date="2019" name="Int. J. Syst. Evol. Microbiol.">
        <title>The Global Catalogue of Microorganisms (GCM) 10K type strain sequencing project: providing services to taxonomists for standard genome sequencing and annotation.</title>
        <authorList>
            <consortium name="The Broad Institute Genomics Platform"/>
            <consortium name="The Broad Institute Genome Sequencing Center for Infectious Disease"/>
            <person name="Wu L."/>
            <person name="Ma J."/>
        </authorList>
    </citation>
    <scope>NUCLEOTIDE SEQUENCE [LARGE SCALE GENOMIC DNA]</scope>
    <source>
        <strain evidence="4 5">JCM 14902</strain>
    </source>
</reference>
<dbReference type="InterPro" id="IPR006102">
    <property type="entry name" value="Ig-like_GH2"/>
</dbReference>
<dbReference type="GO" id="GO:0016787">
    <property type="term" value="F:hydrolase activity"/>
    <property type="evidence" value="ECO:0007669"/>
    <property type="project" value="UniProtKB-KW"/>
</dbReference>
<gene>
    <name evidence="4" type="ORF">GCM10009777_12350</name>
</gene>
<name>A0ABN2S5H2_9MICO</name>
<dbReference type="InterPro" id="IPR036156">
    <property type="entry name" value="Beta-gal/glucu_dom_sf"/>
</dbReference>
<dbReference type="Proteomes" id="UP001500326">
    <property type="component" value="Unassembled WGS sequence"/>
</dbReference>